<sequence>MRLIRRIPEYKRGALARKLNGNAAACSFEELEGWLGQPLTLDKSARLHTQ</sequence>
<organism evidence="1 2">
    <name type="scientific">Planoprotostelium fungivorum</name>
    <dbReference type="NCBI Taxonomy" id="1890364"/>
    <lineage>
        <taxon>Eukaryota</taxon>
        <taxon>Amoebozoa</taxon>
        <taxon>Evosea</taxon>
        <taxon>Variosea</taxon>
        <taxon>Cavosteliida</taxon>
        <taxon>Cavosteliaceae</taxon>
        <taxon>Planoprotostelium</taxon>
    </lineage>
</organism>
<accession>A0A2P6NG90</accession>
<name>A0A2P6NG90_9EUKA</name>
<proteinExistence type="predicted"/>
<dbReference type="EMBL" id="MDYQ01000092">
    <property type="protein sequence ID" value="PRP82973.1"/>
    <property type="molecule type" value="Genomic_DNA"/>
</dbReference>
<dbReference type="InParanoid" id="A0A2P6NG90"/>
<gene>
    <name evidence="1" type="ORF">PROFUN_09924</name>
</gene>
<dbReference type="Proteomes" id="UP000241769">
    <property type="component" value="Unassembled WGS sequence"/>
</dbReference>
<dbReference type="AlphaFoldDB" id="A0A2P6NG90"/>
<reference evidence="1 2" key="1">
    <citation type="journal article" date="2018" name="Genome Biol. Evol.">
        <title>Multiple Roots of Fruiting Body Formation in Amoebozoa.</title>
        <authorList>
            <person name="Hillmann F."/>
            <person name="Forbes G."/>
            <person name="Novohradska S."/>
            <person name="Ferling I."/>
            <person name="Riege K."/>
            <person name="Groth M."/>
            <person name="Westermann M."/>
            <person name="Marz M."/>
            <person name="Spaller T."/>
            <person name="Winckler T."/>
            <person name="Schaap P."/>
            <person name="Glockner G."/>
        </authorList>
    </citation>
    <scope>NUCLEOTIDE SEQUENCE [LARGE SCALE GENOMIC DNA]</scope>
    <source>
        <strain evidence="1 2">Jena</strain>
    </source>
</reference>
<protein>
    <submittedName>
        <fullName evidence="1">Uncharacterized protein</fullName>
    </submittedName>
</protein>
<evidence type="ECO:0000313" key="2">
    <source>
        <dbReference type="Proteomes" id="UP000241769"/>
    </source>
</evidence>
<comment type="caution">
    <text evidence="1">The sequence shown here is derived from an EMBL/GenBank/DDBJ whole genome shotgun (WGS) entry which is preliminary data.</text>
</comment>
<keyword evidence="2" id="KW-1185">Reference proteome</keyword>
<evidence type="ECO:0000313" key="1">
    <source>
        <dbReference type="EMBL" id="PRP82973.1"/>
    </source>
</evidence>